<dbReference type="GO" id="GO:0000287">
    <property type="term" value="F:magnesium ion binding"/>
    <property type="evidence" value="ECO:0007669"/>
    <property type="project" value="TreeGrafter"/>
</dbReference>
<evidence type="ECO:0000256" key="1">
    <source>
        <dbReference type="ARBA" id="ARBA00004651"/>
    </source>
</evidence>
<evidence type="ECO:0000256" key="5">
    <source>
        <dbReference type="SAM" id="Phobius"/>
    </source>
</evidence>
<name>A0A9P8HUW9_9PEZI</name>
<keyword evidence="3 5" id="KW-1133">Transmembrane helix</keyword>
<dbReference type="InterPro" id="IPR045863">
    <property type="entry name" value="CorA_TM1_TM2"/>
</dbReference>
<evidence type="ECO:0000313" key="7">
    <source>
        <dbReference type="Proteomes" id="UP000698800"/>
    </source>
</evidence>
<evidence type="ECO:0000256" key="4">
    <source>
        <dbReference type="ARBA" id="ARBA00023136"/>
    </source>
</evidence>
<dbReference type="Pfam" id="PF01544">
    <property type="entry name" value="CorA"/>
    <property type="match status" value="1"/>
</dbReference>
<dbReference type="Gene3D" id="1.20.58.340">
    <property type="entry name" value="Magnesium transport protein CorA, transmembrane region"/>
    <property type="match status" value="1"/>
</dbReference>
<dbReference type="EMBL" id="JAGHQL010000120">
    <property type="protein sequence ID" value="KAH0538158.1"/>
    <property type="molecule type" value="Genomic_DNA"/>
</dbReference>
<evidence type="ECO:0000256" key="2">
    <source>
        <dbReference type="ARBA" id="ARBA00022692"/>
    </source>
</evidence>
<feature type="transmembrane region" description="Helical" evidence="5">
    <location>
        <begin position="506"/>
        <end position="523"/>
    </location>
</feature>
<dbReference type="Proteomes" id="UP000698800">
    <property type="component" value="Unassembled WGS sequence"/>
</dbReference>
<dbReference type="GO" id="GO:0050897">
    <property type="term" value="F:cobalt ion binding"/>
    <property type="evidence" value="ECO:0007669"/>
    <property type="project" value="TreeGrafter"/>
</dbReference>
<dbReference type="PANTHER" id="PTHR46494:SF1">
    <property type="entry name" value="CORA FAMILY METAL ION TRANSPORTER (EUROFUNG)"/>
    <property type="match status" value="1"/>
</dbReference>
<dbReference type="OrthoDB" id="341259at2759"/>
<dbReference type="AlphaFoldDB" id="A0A9P8HUW9"/>
<comment type="caution">
    <text evidence="6">The sequence shown here is derived from an EMBL/GenBank/DDBJ whole genome shotgun (WGS) entry which is preliminary data.</text>
</comment>
<dbReference type="SUPFAM" id="SSF144083">
    <property type="entry name" value="Magnesium transport protein CorA, transmembrane region"/>
    <property type="match status" value="1"/>
</dbReference>
<organism evidence="6 7">
    <name type="scientific">Glutinoglossum americanum</name>
    <dbReference type="NCBI Taxonomy" id="1670608"/>
    <lineage>
        <taxon>Eukaryota</taxon>
        <taxon>Fungi</taxon>
        <taxon>Dikarya</taxon>
        <taxon>Ascomycota</taxon>
        <taxon>Pezizomycotina</taxon>
        <taxon>Geoglossomycetes</taxon>
        <taxon>Geoglossales</taxon>
        <taxon>Geoglossaceae</taxon>
        <taxon>Glutinoglossum</taxon>
    </lineage>
</organism>
<evidence type="ECO:0000256" key="3">
    <source>
        <dbReference type="ARBA" id="ARBA00022989"/>
    </source>
</evidence>
<keyword evidence="4 5" id="KW-0472">Membrane</keyword>
<comment type="subcellular location">
    <subcellularLocation>
        <location evidence="1">Cell membrane</location>
        <topology evidence="1">Multi-pass membrane protein</topology>
    </subcellularLocation>
</comment>
<keyword evidence="2 5" id="KW-0812">Transmembrane</keyword>
<dbReference type="GO" id="GO:0005886">
    <property type="term" value="C:plasma membrane"/>
    <property type="evidence" value="ECO:0007669"/>
    <property type="project" value="UniProtKB-SubCell"/>
</dbReference>
<dbReference type="GO" id="GO:0015087">
    <property type="term" value="F:cobalt ion transmembrane transporter activity"/>
    <property type="evidence" value="ECO:0007669"/>
    <property type="project" value="TreeGrafter"/>
</dbReference>
<reference evidence="6" key="1">
    <citation type="submission" date="2021-03" db="EMBL/GenBank/DDBJ databases">
        <title>Comparative genomics and phylogenomic investigation of the class Geoglossomycetes provide insights into ecological specialization and systematics.</title>
        <authorList>
            <person name="Melie T."/>
            <person name="Pirro S."/>
            <person name="Miller A.N."/>
            <person name="Quandt A."/>
        </authorList>
    </citation>
    <scope>NUCLEOTIDE SEQUENCE</scope>
    <source>
        <strain evidence="6">GBOQ0MN5Z8</strain>
    </source>
</reference>
<dbReference type="InterPro" id="IPR002523">
    <property type="entry name" value="MgTranspt_CorA/ZnTranspt_ZntB"/>
</dbReference>
<keyword evidence="7" id="KW-1185">Reference proteome</keyword>
<proteinExistence type="predicted"/>
<protein>
    <submittedName>
        <fullName evidence="6">Uncharacterized protein</fullName>
    </submittedName>
</protein>
<accession>A0A9P8HUW9</accession>
<dbReference type="GO" id="GO:0015095">
    <property type="term" value="F:magnesium ion transmembrane transporter activity"/>
    <property type="evidence" value="ECO:0007669"/>
    <property type="project" value="TreeGrafter"/>
</dbReference>
<evidence type="ECO:0000313" key="6">
    <source>
        <dbReference type="EMBL" id="KAH0538158.1"/>
    </source>
</evidence>
<sequence length="582" mass="66510">MEVTEETLEEVKRSSTDVPATMDALQEFGDVISRTRDPEMEARFREKLERYLAENERQRPALLSVMEWADAGIRTAGDFASFILKGFRFPRLPTDQELVALARHYYPPRMELKVHVSDFGDDRSSHFETTLGEIERCWEDKPDWAISVEDLFLHGGDRGRPFLYGGSAGFPYIETEALNFRSRQNVQEMRNVYMILSKLEELHPQLDQISLNGDNNKNLTSDIEWRAGHLESPMGYWSLVESDMPWQLSEGIDQGQGGVWGGLTPIGRVIDGQELSTHPFFRDSQLKGFLLTLAPPTGVDYLDKYFRKYLREPIECMPDNDDASVLGHMLQLFAKSGTSSWHRKTVEWLAVYMITEFGATPHTIRQGHNAVSVVAAYRTVVQDLKRRRYDPWKRNESVKLVREYLTCIDELTSICLILSKKVQMFEGLLQDCKAMEAEDSARAEPGNPSGKSMIDRVEWAATAVKDQHDSLKRFSVDLELAMNALFQLRSIEQNELAIVADSQNKAILVFTGVTIIFLPLSFFTSYYGMNLQGIANTHKDEAFFWKVCGTVAFMVILFVVVYAFRNKLRGRLLNPTPHNRIV</sequence>
<feature type="transmembrane region" description="Helical" evidence="5">
    <location>
        <begin position="543"/>
        <end position="564"/>
    </location>
</feature>
<dbReference type="PANTHER" id="PTHR46494">
    <property type="entry name" value="CORA FAMILY METAL ION TRANSPORTER (EUROFUNG)"/>
    <property type="match status" value="1"/>
</dbReference>
<gene>
    <name evidence="6" type="ORF">FGG08_005216</name>
</gene>